<evidence type="ECO:0000313" key="3">
    <source>
        <dbReference type="Proteomes" id="UP001140094"/>
    </source>
</evidence>
<comment type="caution">
    <text evidence="2">The sequence shown here is derived from an EMBL/GenBank/DDBJ whole genome shotgun (WGS) entry which is preliminary data.</text>
</comment>
<dbReference type="EMBL" id="JANBUO010001272">
    <property type="protein sequence ID" value="KAJ2798996.1"/>
    <property type="molecule type" value="Genomic_DNA"/>
</dbReference>
<dbReference type="Proteomes" id="UP001140094">
    <property type="component" value="Unassembled WGS sequence"/>
</dbReference>
<sequence length="120" mass="13609">MVDDNNGGSNGADLGSDESKTQKFDPIMEGYARRILGEDAEIPKDYASLIVEARRRGREGQPQPHLRPHRCDSHLQDFFDGIFLGEAWEPAKVYFTCLRSKQGEEPERYKLKGDPKTIGR</sequence>
<keyword evidence="3" id="KW-1185">Reference proteome</keyword>
<accession>A0A9W8HXA0</accession>
<name>A0A9W8HXA0_9FUNG</name>
<evidence type="ECO:0000256" key="1">
    <source>
        <dbReference type="SAM" id="MobiDB-lite"/>
    </source>
</evidence>
<reference evidence="2" key="1">
    <citation type="submission" date="2022-07" db="EMBL/GenBank/DDBJ databases">
        <title>Phylogenomic reconstructions and comparative analyses of Kickxellomycotina fungi.</title>
        <authorList>
            <person name="Reynolds N.K."/>
            <person name="Stajich J.E."/>
            <person name="Barry K."/>
            <person name="Grigoriev I.V."/>
            <person name="Crous P."/>
            <person name="Smith M.E."/>
        </authorList>
    </citation>
    <scope>NUCLEOTIDE SEQUENCE</scope>
    <source>
        <strain evidence="2">NRRL 1565</strain>
    </source>
</reference>
<protein>
    <submittedName>
        <fullName evidence="2">Uncharacterized protein</fullName>
    </submittedName>
</protein>
<dbReference type="AlphaFoldDB" id="A0A9W8HXA0"/>
<organism evidence="2 3">
    <name type="scientific">Coemansia guatemalensis</name>
    <dbReference type="NCBI Taxonomy" id="2761395"/>
    <lineage>
        <taxon>Eukaryota</taxon>
        <taxon>Fungi</taxon>
        <taxon>Fungi incertae sedis</taxon>
        <taxon>Zoopagomycota</taxon>
        <taxon>Kickxellomycotina</taxon>
        <taxon>Kickxellomycetes</taxon>
        <taxon>Kickxellales</taxon>
        <taxon>Kickxellaceae</taxon>
        <taxon>Coemansia</taxon>
    </lineage>
</organism>
<evidence type="ECO:0000313" key="2">
    <source>
        <dbReference type="EMBL" id="KAJ2798996.1"/>
    </source>
</evidence>
<gene>
    <name evidence="2" type="ORF">H4R20_004611</name>
</gene>
<feature type="region of interest" description="Disordered" evidence="1">
    <location>
        <begin position="1"/>
        <end position="23"/>
    </location>
</feature>
<proteinExistence type="predicted"/>
<dbReference type="OrthoDB" id="5516192at2759"/>